<feature type="domain" description="Response regulatory" evidence="3">
    <location>
        <begin position="45"/>
        <end position="160"/>
    </location>
</feature>
<proteinExistence type="predicted"/>
<comment type="caution">
    <text evidence="4">The sequence shown here is derived from an EMBL/GenBank/DDBJ whole genome shotgun (WGS) entry which is preliminary data.</text>
</comment>
<feature type="region of interest" description="Disordered" evidence="2">
    <location>
        <begin position="1"/>
        <end position="38"/>
    </location>
</feature>
<feature type="compositionally biased region" description="Gly residues" evidence="2">
    <location>
        <begin position="15"/>
        <end position="28"/>
    </location>
</feature>
<dbReference type="SMART" id="SM00448">
    <property type="entry name" value="REC"/>
    <property type="match status" value="1"/>
</dbReference>
<evidence type="ECO:0000256" key="2">
    <source>
        <dbReference type="SAM" id="MobiDB-lite"/>
    </source>
</evidence>
<organism evidence="4 5">
    <name type="scientific">Morella rubra</name>
    <name type="common">Chinese bayberry</name>
    <dbReference type="NCBI Taxonomy" id="262757"/>
    <lineage>
        <taxon>Eukaryota</taxon>
        <taxon>Viridiplantae</taxon>
        <taxon>Streptophyta</taxon>
        <taxon>Embryophyta</taxon>
        <taxon>Tracheophyta</taxon>
        <taxon>Spermatophyta</taxon>
        <taxon>Magnoliopsida</taxon>
        <taxon>eudicotyledons</taxon>
        <taxon>Gunneridae</taxon>
        <taxon>Pentapetalae</taxon>
        <taxon>rosids</taxon>
        <taxon>fabids</taxon>
        <taxon>Fagales</taxon>
        <taxon>Myricaceae</taxon>
        <taxon>Morella</taxon>
    </lineage>
</organism>
<dbReference type="EMBL" id="RXIC02000026">
    <property type="protein sequence ID" value="KAB1202431.1"/>
    <property type="molecule type" value="Genomic_DNA"/>
</dbReference>
<evidence type="ECO:0000256" key="1">
    <source>
        <dbReference type="PROSITE-ProRule" id="PRU00169"/>
    </source>
</evidence>
<dbReference type="Pfam" id="PF00072">
    <property type="entry name" value="Response_reg"/>
    <property type="match status" value="1"/>
</dbReference>
<keyword evidence="1" id="KW-0597">Phosphoprotein</keyword>
<evidence type="ECO:0000259" key="3">
    <source>
        <dbReference type="PROSITE" id="PS50110"/>
    </source>
</evidence>
<feature type="compositionally biased region" description="Polar residues" evidence="2">
    <location>
        <begin position="1"/>
        <end position="12"/>
    </location>
</feature>
<evidence type="ECO:0000313" key="5">
    <source>
        <dbReference type="Proteomes" id="UP000516437"/>
    </source>
</evidence>
<dbReference type="PROSITE" id="PS50110">
    <property type="entry name" value="RESPONSE_REGULATORY"/>
    <property type="match status" value="1"/>
</dbReference>
<dbReference type="InterPro" id="IPR052048">
    <property type="entry name" value="ST_Response_Regulator"/>
</dbReference>
<accession>A0A6A1UQ83</accession>
<dbReference type="PANTHER" id="PTHR43228">
    <property type="entry name" value="TWO-COMPONENT RESPONSE REGULATOR"/>
    <property type="match status" value="1"/>
</dbReference>
<dbReference type="PANTHER" id="PTHR43228:SF17">
    <property type="entry name" value="HISTIDINE KINASE RESPONSE REGULATOR AND TRANSCRIPTION FACTOR RR-A-TYPE FAMILY-RELATED"/>
    <property type="match status" value="1"/>
</dbReference>
<keyword evidence="5" id="KW-1185">Reference proteome</keyword>
<protein>
    <submittedName>
        <fullName evidence="4">Two-component response regulator ARR22</fullName>
    </submittedName>
</protein>
<gene>
    <name evidence="4" type="ORF">CJ030_MR8G019503</name>
</gene>
<dbReference type="CDD" id="cd17546">
    <property type="entry name" value="REC_hyHK_CKI1_RcsC-like"/>
    <property type="match status" value="1"/>
</dbReference>
<name>A0A6A1UQ83_9ROSI</name>
<reference evidence="4 5" key="1">
    <citation type="journal article" date="2019" name="Plant Biotechnol. J.">
        <title>The red bayberry genome and genetic basis of sex determination.</title>
        <authorList>
            <person name="Jia H.M."/>
            <person name="Jia H.J."/>
            <person name="Cai Q.L."/>
            <person name="Wang Y."/>
            <person name="Zhao H.B."/>
            <person name="Yang W.F."/>
            <person name="Wang G.Y."/>
            <person name="Li Y.H."/>
            <person name="Zhan D.L."/>
            <person name="Shen Y.T."/>
            <person name="Niu Q.F."/>
            <person name="Chang L."/>
            <person name="Qiu J."/>
            <person name="Zhao L."/>
            <person name="Xie H.B."/>
            <person name="Fu W.Y."/>
            <person name="Jin J."/>
            <person name="Li X.W."/>
            <person name="Jiao Y."/>
            <person name="Zhou C.C."/>
            <person name="Tu T."/>
            <person name="Chai C.Y."/>
            <person name="Gao J.L."/>
            <person name="Fan L.J."/>
            <person name="van de Weg E."/>
            <person name="Wang J.Y."/>
            <person name="Gao Z.S."/>
        </authorList>
    </citation>
    <scope>NUCLEOTIDE SEQUENCE [LARGE SCALE GENOMIC DNA]</scope>
    <source>
        <tissue evidence="4">Leaves</tissue>
    </source>
</reference>
<dbReference type="AlphaFoldDB" id="A0A6A1UQ83"/>
<dbReference type="Proteomes" id="UP000516437">
    <property type="component" value="Chromosome 8"/>
</dbReference>
<sequence>MAQAIGSASQRASGFGSGGLPRNGGSAKGSGSSNRPRMTWKNNLNALVVDNERFSQHVEKGILRNFGVETEAVETGEAAVELIASGATFNLIFIDISLPAMDGPRTAMQIRAMGVQSKIIGLSSSLTEEDEEEFLRAGVDKCIEKPLTTAWLVPVLRELDGQI</sequence>
<dbReference type="SUPFAM" id="SSF52172">
    <property type="entry name" value="CheY-like"/>
    <property type="match status" value="1"/>
</dbReference>
<dbReference type="InterPro" id="IPR001789">
    <property type="entry name" value="Sig_transdc_resp-reg_receiver"/>
</dbReference>
<dbReference type="OrthoDB" id="21225at2759"/>
<dbReference type="Gene3D" id="3.40.50.2300">
    <property type="match status" value="1"/>
</dbReference>
<dbReference type="GO" id="GO:0000160">
    <property type="term" value="P:phosphorelay signal transduction system"/>
    <property type="evidence" value="ECO:0007669"/>
    <property type="project" value="InterPro"/>
</dbReference>
<feature type="modified residue" description="4-aspartylphosphate" evidence="1">
    <location>
        <position position="95"/>
    </location>
</feature>
<dbReference type="InterPro" id="IPR011006">
    <property type="entry name" value="CheY-like_superfamily"/>
</dbReference>
<evidence type="ECO:0000313" key="4">
    <source>
        <dbReference type="EMBL" id="KAB1202431.1"/>
    </source>
</evidence>